<gene>
    <name evidence="1" type="ORF">ULMA_26960</name>
</gene>
<dbReference type="InterPro" id="IPR045607">
    <property type="entry name" value="DUF6452"/>
</dbReference>
<evidence type="ECO:0000313" key="2">
    <source>
        <dbReference type="Proteomes" id="UP000326509"/>
    </source>
</evidence>
<dbReference type="Pfam" id="PF20050">
    <property type="entry name" value="DUF6452"/>
    <property type="match status" value="1"/>
</dbReference>
<dbReference type="OrthoDB" id="663527at2"/>
<dbReference type="EMBL" id="BKCG01000008">
    <property type="protein sequence ID" value="GER60588.1"/>
    <property type="molecule type" value="Genomic_DNA"/>
</dbReference>
<evidence type="ECO:0000313" key="1">
    <source>
        <dbReference type="EMBL" id="GER60588.1"/>
    </source>
</evidence>
<name>A0A5J4J3H9_9FLAO</name>
<dbReference type="AlphaFoldDB" id="A0A5J4J3H9"/>
<dbReference type="Proteomes" id="UP000326509">
    <property type="component" value="Unassembled WGS sequence"/>
</dbReference>
<reference evidence="1 2" key="1">
    <citation type="submission" date="2019-08" db="EMBL/GenBank/DDBJ databases">
        <title>Draft genome sequence of Ulvibacter marinus type strain NBRC 109484.</title>
        <authorList>
            <person name="Kawano K."/>
            <person name="Ushijima N."/>
            <person name="Kihara M."/>
            <person name="Itoh H."/>
        </authorList>
    </citation>
    <scope>NUCLEOTIDE SEQUENCE [LARGE SCALE GENOMIC DNA]</scope>
    <source>
        <strain evidence="1 2">NBRC 109484</strain>
    </source>
</reference>
<organism evidence="1 2">
    <name type="scientific">Patiriisocius marinus</name>
    <dbReference type="NCBI Taxonomy" id="1397112"/>
    <lineage>
        <taxon>Bacteria</taxon>
        <taxon>Pseudomonadati</taxon>
        <taxon>Bacteroidota</taxon>
        <taxon>Flavobacteriia</taxon>
        <taxon>Flavobacteriales</taxon>
        <taxon>Flavobacteriaceae</taxon>
        <taxon>Patiriisocius</taxon>
    </lineage>
</organism>
<protein>
    <submittedName>
        <fullName evidence="1">Uncharacterized protein</fullName>
    </submittedName>
</protein>
<comment type="caution">
    <text evidence="1">The sequence shown here is derived from an EMBL/GenBank/DDBJ whole genome shotgun (WGS) entry which is preliminary data.</text>
</comment>
<proteinExistence type="predicted"/>
<sequence length="165" mass="18671">MLKKTLILLTIIALYAGCTRDDICPEGTPTTPRLIIKFMDLSNPAEVKFVTNLKVALTSNEDDEIFTVRTDTIYEIPLNPSLTSVQYTFTKDFEGEDENSDNIRFNYGIGEDVYINRACAFKTTYTDLGAMVRNEGAANTNWMLNVEITNDLIENEDITHITVFH</sequence>
<dbReference type="RefSeq" id="WP_151675019.1">
    <property type="nucleotide sequence ID" value="NZ_BKCG01000008.1"/>
</dbReference>
<accession>A0A5J4J3H9</accession>
<keyword evidence="2" id="KW-1185">Reference proteome</keyword>